<feature type="compositionally biased region" description="Basic and acidic residues" evidence="3">
    <location>
        <begin position="482"/>
        <end position="491"/>
    </location>
</feature>
<dbReference type="GO" id="GO:0016757">
    <property type="term" value="F:glycosyltransferase activity"/>
    <property type="evidence" value="ECO:0007669"/>
    <property type="project" value="UniProtKB-KW"/>
</dbReference>
<name>A0A557XBH8_9MYCO</name>
<dbReference type="SUPFAM" id="SSF53756">
    <property type="entry name" value="UDP-Glycosyltransferase/glycogen phosphorylase"/>
    <property type="match status" value="1"/>
</dbReference>
<feature type="domain" description="Glycosyltransferase subfamily 4-like N-terminal" evidence="4">
    <location>
        <begin position="65"/>
        <end position="266"/>
    </location>
</feature>
<dbReference type="InterPro" id="IPR028098">
    <property type="entry name" value="Glyco_trans_4-like_N"/>
</dbReference>
<feature type="region of interest" description="Disordered" evidence="3">
    <location>
        <begin position="470"/>
        <end position="509"/>
    </location>
</feature>
<dbReference type="Gene3D" id="3.40.50.2000">
    <property type="entry name" value="Glycogen Phosphorylase B"/>
    <property type="match status" value="2"/>
</dbReference>
<dbReference type="OrthoDB" id="9787111at2"/>
<evidence type="ECO:0000259" key="4">
    <source>
        <dbReference type="Pfam" id="PF13439"/>
    </source>
</evidence>
<keyword evidence="1" id="KW-0328">Glycosyltransferase</keyword>
<sequence length="509" mass="57828">MAFHQNLGRNREELRPRSCVTSFLDSDSPLSAYRKRLLRQREMTETKGDAKVLVISLHHPELMRGGAQQIAYELFQGLQNEPGIEPVLLASTDAAYPALYKAGACITGFDQRPNEFLFLTQEYNYAWHRTSSVRLIDAYCEFLETIRPDIVHFHHFLTYGIDLLSLTRRVLPNARLVFTFHEFLSICEANGHMVRTSDQSLCSQASSVRCHQCFPDRSPEHFSLRKMWFMRHLQEVDVFTCPSSFMIDRYVAWGIDARKIRHVSNGQADCTRGSVIPAFDGPKNRFGFFGQMVDIKGIQILLRAVASLREQGFTNFRVELNGDNLRYATSALKKEIEDFLAEENERPFAERIVRSNGPYQVDQLTSRMSRVDWSIVPSLWEEAFGLVVSEAWAFRRPVICSDVGALAERVTDDVDGIHFTRGDPYALAAVMLRASTETGLWERLSGAIPEPPSLAAMVAAFLDVYGVKQKPNGSSVRRPVRREKVAKRTDAPTRAQRPSRRPARISSSE</sequence>
<dbReference type="Pfam" id="PF13439">
    <property type="entry name" value="Glyco_transf_4"/>
    <property type="match status" value="1"/>
</dbReference>
<dbReference type="PANTHER" id="PTHR12526">
    <property type="entry name" value="GLYCOSYLTRANSFERASE"/>
    <property type="match status" value="1"/>
</dbReference>
<protein>
    <submittedName>
        <fullName evidence="5">Glycosyltransferase</fullName>
    </submittedName>
</protein>
<accession>A0A557XBH8</accession>
<keyword evidence="2 5" id="KW-0808">Transferase</keyword>
<keyword evidence="6" id="KW-1185">Reference proteome</keyword>
<evidence type="ECO:0000313" key="6">
    <source>
        <dbReference type="Proteomes" id="UP000320513"/>
    </source>
</evidence>
<evidence type="ECO:0000256" key="1">
    <source>
        <dbReference type="ARBA" id="ARBA00022676"/>
    </source>
</evidence>
<reference evidence="5 6" key="1">
    <citation type="submission" date="2019-07" db="EMBL/GenBank/DDBJ databases">
        <title>New Mycobacterium species.</title>
        <authorList>
            <person name="Tortoli E."/>
            <person name="Ghielmetti G."/>
            <person name="Friedel U."/>
            <person name="Trovato A."/>
        </authorList>
    </citation>
    <scope>NUCLEOTIDE SEQUENCE [LARGE SCALE GENOMIC DNA]</scope>
    <source>
        <strain evidence="5 6">16-83</strain>
    </source>
</reference>
<evidence type="ECO:0000313" key="5">
    <source>
        <dbReference type="EMBL" id="TVS82878.1"/>
    </source>
</evidence>
<dbReference type="AlphaFoldDB" id="A0A557XBH8"/>
<dbReference type="EMBL" id="VMQU01000168">
    <property type="protein sequence ID" value="TVS82878.1"/>
    <property type="molecule type" value="Genomic_DNA"/>
</dbReference>
<evidence type="ECO:0000256" key="2">
    <source>
        <dbReference type="ARBA" id="ARBA00022679"/>
    </source>
</evidence>
<comment type="caution">
    <text evidence="5">The sequence shown here is derived from an EMBL/GenBank/DDBJ whole genome shotgun (WGS) entry which is preliminary data.</text>
</comment>
<dbReference type="Pfam" id="PF13692">
    <property type="entry name" value="Glyco_trans_1_4"/>
    <property type="match status" value="1"/>
</dbReference>
<proteinExistence type="predicted"/>
<organism evidence="5 6">
    <name type="scientific">Mycobacterium helveticum</name>
    <dbReference type="NCBI Taxonomy" id="2592811"/>
    <lineage>
        <taxon>Bacteria</taxon>
        <taxon>Bacillati</taxon>
        <taxon>Actinomycetota</taxon>
        <taxon>Actinomycetes</taxon>
        <taxon>Mycobacteriales</taxon>
        <taxon>Mycobacteriaceae</taxon>
        <taxon>Mycobacterium</taxon>
    </lineage>
</organism>
<dbReference type="Proteomes" id="UP000320513">
    <property type="component" value="Unassembled WGS sequence"/>
</dbReference>
<evidence type="ECO:0000256" key="3">
    <source>
        <dbReference type="SAM" id="MobiDB-lite"/>
    </source>
</evidence>
<gene>
    <name evidence="5" type="ORF">FPZ47_24815</name>
</gene>